<dbReference type="STRING" id="38301.NX84_01945"/>
<reference evidence="7 8" key="1">
    <citation type="submission" date="2018-06" db="EMBL/GenBank/DDBJ databases">
        <authorList>
            <consortium name="Pathogen Informatics"/>
            <person name="Doyle S."/>
        </authorList>
    </citation>
    <scope>NUCLEOTIDE SEQUENCE [LARGE SCALE GENOMIC DNA]</scope>
    <source>
        <strain evidence="7 8">NCTC10288</strain>
    </source>
</reference>
<name>A0A2X4RGL8_9CORY</name>
<dbReference type="EMBL" id="LS483460">
    <property type="protein sequence ID" value="SQI01069.1"/>
    <property type="molecule type" value="Genomic_DNA"/>
</dbReference>
<dbReference type="Gene3D" id="2.40.10.10">
    <property type="entry name" value="Trypsin-like serine proteases"/>
    <property type="match status" value="2"/>
</dbReference>
<evidence type="ECO:0000259" key="5">
    <source>
        <dbReference type="PROSITE" id="PS50240"/>
    </source>
</evidence>
<dbReference type="KEGG" id="cmin:NCTC10288_02397"/>
<feature type="domain" description="Peptidase S1" evidence="5">
    <location>
        <begin position="55"/>
        <end position="323"/>
    </location>
</feature>
<keyword evidence="4" id="KW-0732">Signal</keyword>
<keyword evidence="3" id="KW-0472">Membrane</keyword>
<evidence type="ECO:0000313" key="6">
    <source>
        <dbReference type="EMBL" id="QPS60112.1"/>
    </source>
</evidence>
<reference evidence="6 9" key="2">
    <citation type="submission" date="2020-12" db="EMBL/GenBank/DDBJ databases">
        <title>FDA dAtabase for Regulatory Grade micrObial Sequences (FDA-ARGOS): Supporting development and validation of Infectious Disease Dx tests.</title>
        <authorList>
            <person name="Sproer C."/>
            <person name="Gronow S."/>
            <person name="Severitt S."/>
            <person name="Schroder I."/>
            <person name="Tallon L."/>
            <person name="Sadzewicz L."/>
            <person name="Zhao X."/>
            <person name="Boylan J."/>
            <person name="Ott S."/>
            <person name="Bowen H."/>
            <person name="Vavikolanu K."/>
            <person name="Mehta A."/>
            <person name="Aluvathingal J."/>
            <person name="Nadendla S."/>
            <person name="Lowell S."/>
            <person name="Myers T."/>
            <person name="Yan Y."/>
            <person name="Sichtig H."/>
        </authorList>
    </citation>
    <scope>NUCLEOTIDE SEQUENCE [LARGE SCALE GENOMIC DNA]</scope>
    <source>
        <strain evidence="6 9">FDAARGOS_894</strain>
    </source>
</reference>
<dbReference type="PANTHER" id="PTHR24276">
    <property type="entry name" value="POLYSERASE-RELATED"/>
    <property type="match status" value="1"/>
</dbReference>
<protein>
    <submittedName>
        <fullName evidence="6 7">Protease</fullName>
    </submittedName>
</protein>
<evidence type="ECO:0000256" key="1">
    <source>
        <dbReference type="ARBA" id="ARBA00023157"/>
    </source>
</evidence>
<dbReference type="GeneID" id="70784256"/>
<dbReference type="GO" id="GO:0004252">
    <property type="term" value="F:serine-type endopeptidase activity"/>
    <property type="evidence" value="ECO:0007669"/>
    <property type="project" value="InterPro"/>
</dbReference>
<keyword evidence="1" id="KW-1015">Disulfide bond</keyword>
<keyword evidence="9" id="KW-1185">Reference proteome</keyword>
<dbReference type="InterPro" id="IPR043504">
    <property type="entry name" value="Peptidase_S1_PA_chymotrypsin"/>
</dbReference>
<dbReference type="AlphaFoldDB" id="A0A2X4RGL8"/>
<evidence type="ECO:0000313" key="8">
    <source>
        <dbReference type="Proteomes" id="UP000249264"/>
    </source>
</evidence>
<organism evidence="7 8">
    <name type="scientific">Corynebacterium minutissimum</name>
    <dbReference type="NCBI Taxonomy" id="38301"/>
    <lineage>
        <taxon>Bacteria</taxon>
        <taxon>Bacillati</taxon>
        <taxon>Actinomycetota</taxon>
        <taxon>Actinomycetes</taxon>
        <taxon>Mycobacteriales</taxon>
        <taxon>Corynebacteriaceae</taxon>
        <taxon>Corynebacterium</taxon>
    </lineage>
</organism>
<evidence type="ECO:0000256" key="3">
    <source>
        <dbReference type="SAM" id="Phobius"/>
    </source>
</evidence>
<dbReference type="InterPro" id="IPR033116">
    <property type="entry name" value="TRYPSIN_SER"/>
</dbReference>
<evidence type="ECO:0000256" key="2">
    <source>
        <dbReference type="SAM" id="MobiDB-lite"/>
    </source>
</evidence>
<dbReference type="PROSITE" id="PS00135">
    <property type="entry name" value="TRYPSIN_SER"/>
    <property type="match status" value="1"/>
</dbReference>
<evidence type="ECO:0000313" key="7">
    <source>
        <dbReference type="EMBL" id="SQI01069.1"/>
    </source>
</evidence>
<keyword evidence="7" id="KW-0645">Protease</keyword>
<evidence type="ECO:0000313" key="9">
    <source>
        <dbReference type="Proteomes" id="UP000594905"/>
    </source>
</evidence>
<sequence>MVARKITAALASFVAVGLGAAPAMALEFAQPAPQSEESAAVAALRMGKIGNFGDCTGTLVAEQWVLTARHCLESVNNEGSQARFGQGKDTRVYDVDSWAVSPTIDAGLMHLTEPVEGIKPAKLADAVPTAGEKGHFYGWSSSSRMARKGQLPMAEMEVGELLSGGTPPASPDESGQKMTPVAPGGEATAPGDSGAMTPGGMAVPAPNGPGGMVAPAPGSSDAPQVMKGGEMPDITSGPGGAESIPAGELGGVGPMIAAAIMDVKSLNGEGMQGGDSGGPFFVNGHLVGVATAGTSNADPDLPSPTAAITSVVEVRDWIEDITSGRDTDGVLNADNSPAPPTTMQVSAFVAWPASIAAVVGLIAIAIFSRLLNRKSVAARGTN</sequence>
<dbReference type="PANTHER" id="PTHR24276:SF98">
    <property type="entry name" value="FI18310P1-RELATED"/>
    <property type="match status" value="1"/>
</dbReference>
<dbReference type="OrthoDB" id="9815928at2"/>
<keyword evidence="3" id="KW-1133">Transmembrane helix</keyword>
<evidence type="ECO:0000256" key="4">
    <source>
        <dbReference type="SAM" id="SignalP"/>
    </source>
</evidence>
<feature type="transmembrane region" description="Helical" evidence="3">
    <location>
        <begin position="348"/>
        <end position="371"/>
    </location>
</feature>
<dbReference type="GO" id="GO:0006508">
    <property type="term" value="P:proteolysis"/>
    <property type="evidence" value="ECO:0007669"/>
    <property type="project" value="UniProtKB-KW"/>
</dbReference>
<accession>A0A2X4RGL8</accession>
<dbReference type="Proteomes" id="UP000594905">
    <property type="component" value="Chromosome"/>
</dbReference>
<dbReference type="SMART" id="SM00020">
    <property type="entry name" value="Tryp_SPc"/>
    <property type="match status" value="1"/>
</dbReference>
<keyword evidence="3" id="KW-0812">Transmembrane</keyword>
<dbReference type="PROSITE" id="PS50240">
    <property type="entry name" value="TRYPSIN_DOM"/>
    <property type="match status" value="1"/>
</dbReference>
<feature type="chain" id="PRO_5016280521" evidence="4">
    <location>
        <begin position="26"/>
        <end position="382"/>
    </location>
</feature>
<dbReference type="InterPro" id="IPR050430">
    <property type="entry name" value="Peptidase_S1"/>
</dbReference>
<feature type="region of interest" description="Disordered" evidence="2">
    <location>
        <begin position="161"/>
        <end position="222"/>
    </location>
</feature>
<dbReference type="SUPFAM" id="SSF50494">
    <property type="entry name" value="Trypsin-like serine proteases"/>
    <property type="match status" value="1"/>
</dbReference>
<keyword evidence="7" id="KW-0378">Hydrolase</keyword>
<dbReference type="InterPro" id="IPR009003">
    <property type="entry name" value="Peptidase_S1_PA"/>
</dbReference>
<gene>
    <name evidence="6" type="ORF">I6G51_02560</name>
    <name evidence="7" type="ORF">NCTC10288_02397</name>
</gene>
<dbReference type="EMBL" id="CP065689">
    <property type="protein sequence ID" value="QPS60112.1"/>
    <property type="molecule type" value="Genomic_DNA"/>
</dbReference>
<dbReference type="InterPro" id="IPR001254">
    <property type="entry name" value="Trypsin_dom"/>
</dbReference>
<proteinExistence type="predicted"/>
<feature type="signal peptide" evidence="4">
    <location>
        <begin position="1"/>
        <end position="25"/>
    </location>
</feature>
<dbReference type="Pfam" id="PF00089">
    <property type="entry name" value="Trypsin"/>
    <property type="match status" value="2"/>
</dbReference>
<dbReference type="RefSeq" id="WP_039673170.1">
    <property type="nucleotide sequence ID" value="NZ_CP065689.1"/>
</dbReference>
<dbReference type="Proteomes" id="UP000249264">
    <property type="component" value="Chromosome 1"/>
</dbReference>